<name>A0ABT1WDL9_9BURK</name>
<gene>
    <name evidence="1" type="ORF">NQT62_04085</name>
</gene>
<dbReference type="RefSeq" id="WP_256763313.1">
    <property type="nucleotide sequence ID" value="NZ_JANIGO010000001.1"/>
</dbReference>
<keyword evidence="2" id="KW-1185">Reference proteome</keyword>
<reference evidence="1 2" key="1">
    <citation type="submission" date="2022-07" db="EMBL/GenBank/DDBJ databases">
        <authorList>
            <person name="Xamxidin M."/>
            <person name="Wu M."/>
        </authorList>
    </citation>
    <scope>NUCLEOTIDE SEQUENCE [LARGE SCALE GENOMIC DNA]</scope>
    <source>
        <strain evidence="1 2">NBRC 111650</strain>
    </source>
</reference>
<dbReference type="EMBL" id="JANIGO010000001">
    <property type="protein sequence ID" value="MCQ8895621.1"/>
    <property type="molecule type" value="Genomic_DNA"/>
</dbReference>
<organism evidence="1 2">
    <name type="scientific">Limnobacter humi</name>
    <dbReference type="NCBI Taxonomy" id="1778671"/>
    <lineage>
        <taxon>Bacteria</taxon>
        <taxon>Pseudomonadati</taxon>
        <taxon>Pseudomonadota</taxon>
        <taxon>Betaproteobacteria</taxon>
        <taxon>Burkholderiales</taxon>
        <taxon>Burkholderiaceae</taxon>
        <taxon>Limnobacter</taxon>
    </lineage>
</organism>
<evidence type="ECO:0000313" key="1">
    <source>
        <dbReference type="EMBL" id="MCQ8895621.1"/>
    </source>
</evidence>
<evidence type="ECO:0000313" key="2">
    <source>
        <dbReference type="Proteomes" id="UP001204142"/>
    </source>
</evidence>
<dbReference type="Proteomes" id="UP001204142">
    <property type="component" value="Unassembled WGS sequence"/>
</dbReference>
<comment type="caution">
    <text evidence="1">The sequence shown here is derived from an EMBL/GenBank/DDBJ whole genome shotgun (WGS) entry which is preliminary data.</text>
</comment>
<accession>A0ABT1WDL9</accession>
<sequence>MSAWEIDQKKTVVINRRLANEEIQALNASIRDESRLPDPLKRSRSVLRLSPSLGRFYMLPAVHIKLGSLELNALATHWAKTFMGSKQSLWQWQAVQSCTSDPILLCACKVDIEYRQAFKTVTPEVIHILSTLAHHDSAWVICRDDLLIQSALVLKGKVASAHAWPAMYSGGFVDVIEKHLLLSDQLLKAEVPQVIDSRYGEVETHVWRPH</sequence>
<proteinExistence type="predicted"/>
<protein>
    <submittedName>
        <fullName evidence="1">Uncharacterized protein</fullName>
    </submittedName>
</protein>